<comment type="caution">
    <text evidence="2">The sequence shown here is derived from an EMBL/GenBank/DDBJ whole genome shotgun (WGS) entry which is preliminary data.</text>
</comment>
<protein>
    <recommendedName>
        <fullName evidence="4">Secreted protein</fullName>
    </recommendedName>
</protein>
<feature type="signal peptide" evidence="1">
    <location>
        <begin position="1"/>
        <end position="16"/>
    </location>
</feature>
<name>A0AAN6RQB0_9PEZI</name>
<keyword evidence="1" id="KW-0732">Signal</keyword>
<dbReference type="EMBL" id="MU855778">
    <property type="protein sequence ID" value="KAK3899492.1"/>
    <property type="molecule type" value="Genomic_DNA"/>
</dbReference>
<gene>
    <name evidence="2" type="ORF">C8A05DRAFT_36893</name>
</gene>
<keyword evidence="3" id="KW-1185">Reference proteome</keyword>
<evidence type="ECO:0008006" key="4">
    <source>
        <dbReference type="Google" id="ProtNLM"/>
    </source>
</evidence>
<sequence>MRLPPLLLTPPLLALADYLDVDTGCSDRGVPGMNRLCMDWGNKRGHFFFDGQGRRCIRKGDDRPYSCNALKGCVKSTWGEVGCSW</sequence>
<evidence type="ECO:0000313" key="2">
    <source>
        <dbReference type="EMBL" id="KAK3899492.1"/>
    </source>
</evidence>
<reference evidence="2" key="1">
    <citation type="journal article" date="2023" name="Mol. Phylogenet. Evol.">
        <title>Genome-scale phylogeny and comparative genomics of the fungal order Sordariales.</title>
        <authorList>
            <person name="Hensen N."/>
            <person name="Bonometti L."/>
            <person name="Westerberg I."/>
            <person name="Brannstrom I.O."/>
            <person name="Guillou S."/>
            <person name="Cros-Aarteil S."/>
            <person name="Calhoun S."/>
            <person name="Haridas S."/>
            <person name="Kuo A."/>
            <person name="Mondo S."/>
            <person name="Pangilinan J."/>
            <person name="Riley R."/>
            <person name="LaButti K."/>
            <person name="Andreopoulos B."/>
            <person name="Lipzen A."/>
            <person name="Chen C."/>
            <person name="Yan M."/>
            <person name="Daum C."/>
            <person name="Ng V."/>
            <person name="Clum A."/>
            <person name="Steindorff A."/>
            <person name="Ohm R.A."/>
            <person name="Martin F."/>
            <person name="Silar P."/>
            <person name="Natvig D.O."/>
            <person name="Lalanne C."/>
            <person name="Gautier V."/>
            <person name="Ament-Velasquez S.L."/>
            <person name="Kruys A."/>
            <person name="Hutchinson M.I."/>
            <person name="Powell A.J."/>
            <person name="Barry K."/>
            <person name="Miller A.N."/>
            <person name="Grigoriev I.V."/>
            <person name="Debuchy R."/>
            <person name="Gladieux P."/>
            <person name="Hiltunen Thoren M."/>
            <person name="Johannesson H."/>
        </authorList>
    </citation>
    <scope>NUCLEOTIDE SEQUENCE</scope>
    <source>
        <strain evidence="2">CBS 103.79</strain>
    </source>
</reference>
<organism evidence="2 3">
    <name type="scientific">Staphylotrichum tortipilum</name>
    <dbReference type="NCBI Taxonomy" id="2831512"/>
    <lineage>
        <taxon>Eukaryota</taxon>
        <taxon>Fungi</taxon>
        <taxon>Dikarya</taxon>
        <taxon>Ascomycota</taxon>
        <taxon>Pezizomycotina</taxon>
        <taxon>Sordariomycetes</taxon>
        <taxon>Sordariomycetidae</taxon>
        <taxon>Sordariales</taxon>
        <taxon>Chaetomiaceae</taxon>
        <taxon>Staphylotrichum</taxon>
    </lineage>
</organism>
<accession>A0AAN6RQB0</accession>
<evidence type="ECO:0000256" key="1">
    <source>
        <dbReference type="SAM" id="SignalP"/>
    </source>
</evidence>
<proteinExistence type="predicted"/>
<feature type="chain" id="PRO_5042924748" description="Secreted protein" evidence="1">
    <location>
        <begin position="17"/>
        <end position="85"/>
    </location>
</feature>
<dbReference type="Proteomes" id="UP001303889">
    <property type="component" value="Unassembled WGS sequence"/>
</dbReference>
<reference evidence="2" key="2">
    <citation type="submission" date="2023-05" db="EMBL/GenBank/DDBJ databases">
        <authorList>
            <consortium name="Lawrence Berkeley National Laboratory"/>
            <person name="Steindorff A."/>
            <person name="Hensen N."/>
            <person name="Bonometti L."/>
            <person name="Westerberg I."/>
            <person name="Brannstrom I.O."/>
            <person name="Guillou S."/>
            <person name="Cros-Aarteil S."/>
            <person name="Calhoun S."/>
            <person name="Haridas S."/>
            <person name="Kuo A."/>
            <person name="Mondo S."/>
            <person name="Pangilinan J."/>
            <person name="Riley R."/>
            <person name="Labutti K."/>
            <person name="Andreopoulos B."/>
            <person name="Lipzen A."/>
            <person name="Chen C."/>
            <person name="Yanf M."/>
            <person name="Daum C."/>
            <person name="Ng V."/>
            <person name="Clum A."/>
            <person name="Ohm R."/>
            <person name="Martin F."/>
            <person name="Silar P."/>
            <person name="Natvig D."/>
            <person name="Lalanne C."/>
            <person name="Gautier V."/>
            <person name="Ament-Velasquez S.L."/>
            <person name="Kruys A."/>
            <person name="Hutchinson M.I."/>
            <person name="Powell A.J."/>
            <person name="Barry K."/>
            <person name="Miller A.N."/>
            <person name="Grigoriev I.V."/>
            <person name="Debuchy R."/>
            <person name="Gladieux P."/>
            <person name="Thoren M.H."/>
            <person name="Johannesson H."/>
        </authorList>
    </citation>
    <scope>NUCLEOTIDE SEQUENCE</scope>
    <source>
        <strain evidence="2">CBS 103.79</strain>
    </source>
</reference>
<evidence type="ECO:0000313" key="3">
    <source>
        <dbReference type="Proteomes" id="UP001303889"/>
    </source>
</evidence>
<dbReference type="AlphaFoldDB" id="A0AAN6RQB0"/>